<keyword evidence="3" id="KW-1185">Reference proteome</keyword>
<dbReference type="Gene3D" id="3.40.630.30">
    <property type="match status" value="1"/>
</dbReference>
<dbReference type="InterPro" id="IPR016181">
    <property type="entry name" value="Acyl_CoA_acyltransferase"/>
</dbReference>
<dbReference type="InterPro" id="IPR000182">
    <property type="entry name" value="GNAT_dom"/>
</dbReference>
<reference evidence="2 3" key="1">
    <citation type="submission" date="2022-07" db="EMBL/GenBank/DDBJ databases">
        <title>Genomic and pangenome structural analysis of the polyextremophile Exiguobacterium.</title>
        <authorList>
            <person name="Shen L."/>
        </authorList>
    </citation>
    <scope>NUCLEOTIDE SEQUENCE [LARGE SCALE GENOMIC DNA]</scope>
    <source>
        <strain evidence="2 3">12_1</strain>
    </source>
</reference>
<dbReference type="Proteomes" id="UP001206821">
    <property type="component" value="Unassembled WGS sequence"/>
</dbReference>
<evidence type="ECO:0000313" key="3">
    <source>
        <dbReference type="Proteomes" id="UP001206821"/>
    </source>
</evidence>
<dbReference type="EMBL" id="JANIEK010000012">
    <property type="protein sequence ID" value="MCT4794844.1"/>
    <property type="molecule type" value="Genomic_DNA"/>
</dbReference>
<comment type="caution">
    <text evidence="2">The sequence shown here is derived from an EMBL/GenBank/DDBJ whole genome shotgun (WGS) entry which is preliminary data.</text>
</comment>
<organism evidence="2 3">
    <name type="scientific">Exiguobacterium alkaliphilum</name>
    <dbReference type="NCBI Taxonomy" id="1428684"/>
    <lineage>
        <taxon>Bacteria</taxon>
        <taxon>Bacillati</taxon>
        <taxon>Bacillota</taxon>
        <taxon>Bacilli</taxon>
        <taxon>Bacillales</taxon>
        <taxon>Bacillales Family XII. Incertae Sedis</taxon>
        <taxon>Exiguobacterium</taxon>
    </lineage>
</organism>
<evidence type="ECO:0000313" key="2">
    <source>
        <dbReference type="EMBL" id="MCT4794844.1"/>
    </source>
</evidence>
<dbReference type="Pfam" id="PF13508">
    <property type="entry name" value="Acetyltransf_7"/>
    <property type="match status" value="1"/>
</dbReference>
<gene>
    <name evidence="2" type="ORF">NQG31_04760</name>
</gene>
<feature type="domain" description="N-acetyltransferase" evidence="1">
    <location>
        <begin position="3"/>
        <end position="130"/>
    </location>
</feature>
<protein>
    <submittedName>
        <fullName evidence="2">GNAT family N-acetyltransferase</fullName>
    </submittedName>
</protein>
<proteinExistence type="predicted"/>
<name>A0ABT2KXS9_9BACL</name>
<dbReference type="PROSITE" id="PS51186">
    <property type="entry name" value="GNAT"/>
    <property type="match status" value="1"/>
</dbReference>
<dbReference type="SUPFAM" id="SSF55729">
    <property type="entry name" value="Acyl-CoA N-acyltransferases (Nat)"/>
    <property type="match status" value="1"/>
</dbReference>
<evidence type="ECO:0000259" key="1">
    <source>
        <dbReference type="PROSITE" id="PS51186"/>
    </source>
</evidence>
<accession>A0ABT2KXS9</accession>
<dbReference type="CDD" id="cd04301">
    <property type="entry name" value="NAT_SF"/>
    <property type="match status" value="1"/>
</dbReference>
<dbReference type="RefSeq" id="WP_245175530.1">
    <property type="nucleotide sequence ID" value="NZ_CP073101.1"/>
</dbReference>
<sequence length="130" mass="15213">MSYFIRPYTEKDFEQIQTLNETEGWTQLVVRSDETRQAWDHSNVAYVIEVDGLIVAYVRGMTDTAVSLYICELLVAASHRRLGLGEQLLTYVHSRYPTTRLEMLASASSQTYYEKLNFRPFYGYRKTIHE</sequence>